<reference evidence="2 3" key="1">
    <citation type="journal article" date="2016" name="Front. Microbiol.">
        <title>Single-Cell (Meta-)Genomics of a Dimorphic Candidatus Thiomargarita nelsonii Reveals Genomic Plasticity.</title>
        <authorList>
            <person name="Flood B.E."/>
            <person name="Fliss P."/>
            <person name="Jones D.S."/>
            <person name="Dick G.J."/>
            <person name="Jain S."/>
            <person name="Kaster A.K."/>
            <person name="Winkel M."/>
            <person name="Mussmann M."/>
            <person name="Bailey J."/>
        </authorList>
    </citation>
    <scope>NUCLEOTIDE SEQUENCE [LARGE SCALE GENOMIC DNA]</scope>
    <source>
        <strain evidence="2">Hydrate Ridge</strain>
    </source>
</reference>
<dbReference type="EMBL" id="JSZA02000067">
    <property type="protein sequence ID" value="TGO02873.1"/>
    <property type="molecule type" value="Genomic_DNA"/>
</dbReference>
<name>A0A4E0QPG4_9GAMM</name>
<dbReference type="SUPFAM" id="SSF53335">
    <property type="entry name" value="S-adenosyl-L-methionine-dependent methyltransferases"/>
    <property type="match status" value="1"/>
</dbReference>
<dbReference type="PANTHER" id="PTHR43861:SF1">
    <property type="entry name" value="TRANS-ACONITATE 2-METHYLTRANSFERASE"/>
    <property type="match status" value="1"/>
</dbReference>
<comment type="caution">
    <text evidence="2">The sequence shown here is derived from an EMBL/GenBank/DDBJ whole genome shotgun (WGS) entry which is preliminary data.</text>
</comment>
<keyword evidence="3" id="KW-1185">Reference proteome</keyword>
<dbReference type="InterPro" id="IPR029063">
    <property type="entry name" value="SAM-dependent_MTases_sf"/>
</dbReference>
<protein>
    <recommendedName>
        <fullName evidence="1">Methyltransferase type 11 domain-containing protein</fullName>
    </recommendedName>
</protein>
<dbReference type="Proteomes" id="UP000030428">
    <property type="component" value="Unassembled WGS sequence"/>
</dbReference>
<dbReference type="Gene3D" id="3.40.50.150">
    <property type="entry name" value="Vaccinia Virus protein VP39"/>
    <property type="match status" value="1"/>
</dbReference>
<feature type="domain" description="Methyltransferase type 11" evidence="1">
    <location>
        <begin position="88"/>
        <end position="184"/>
    </location>
</feature>
<proteinExistence type="predicted"/>
<evidence type="ECO:0000259" key="1">
    <source>
        <dbReference type="Pfam" id="PF08241"/>
    </source>
</evidence>
<accession>A0A4E0QPG4</accession>
<evidence type="ECO:0000313" key="3">
    <source>
        <dbReference type="Proteomes" id="UP000030428"/>
    </source>
</evidence>
<gene>
    <name evidence="2" type="ORF">PN36_17525</name>
</gene>
<organism evidence="2 3">
    <name type="scientific">Candidatus Thiomargarita nelsonii</name>
    <dbReference type="NCBI Taxonomy" id="1003181"/>
    <lineage>
        <taxon>Bacteria</taxon>
        <taxon>Pseudomonadati</taxon>
        <taxon>Pseudomonadota</taxon>
        <taxon>Gammaproteobacteria</taxon>
        <taxon>Thiotrichales</taxon>
        <taxon>Thiotrichaceae</taxon>
        <taxon>Thiomargarita</taxon>
    </lineage>
</organism>
<dbReference type="Pfam" id="PF08241">
    <property type="entry name" value="Methyltransf_11"/>
    <property type="match status" value="1"/>
</dbReference>
<sequence>MTCCQKLKIKMKYFTLGYRLPRIISAPLFGDRKKYGLTVQKDDPDWQEWEKTSLDFYYSNQKQSVGDIVNNAGYKIMKQVTMDNKRILEIGPGDIGHLNNWVGTPKEYVIADIQEEMLKKTSAKLKEAKVSYDSCLLDKNSYKLPFENETFDMIISFYSLEHLYPLEQYTQEMHRILKGGGKMVGAIPTEGGIAWGLGRFLTSRRWFLKNTTINPDKIICWEHPNFSDFILKTLEKYFQSEKRIYWPFFIPSVDLNLVVQFVYKKQ</sequence>
<dbReference type="CDD" id="cd02440">
    <property type="entry name" value="AdoMet_MTases"/>
    <property type="match status" value="1"/>
</dbReference>
<evidence type="ECO:0000313" key="2">
    <source>
        <dbReference type="EMBL" id="TGO02873.1"/>
    </source>
</evidence>
<dbReference type="InterPro" id="IPR013216">
    <property type="entry name" value="Methyltransf_11"/>
</dbReference>
<dbReference type="PANTHER" id="PTHR43861">
    <property type="entry name" value="TRANS-ACONITATE 2-METHYLTRANSFERASE-RELATED"/>
    <property type="match status" value="1"/>
</dbReference>
<dbReference type="GO" id="GO:0008757">
    <property type="term" value="F:S-adenosylmethionine-dependent methyltransferase activity"/>
    <property type="evidence" value="ECO:0007669"/>
    <property type="project" value="InterPro"/>
</dbReference>
<dbReference type="AlphaFoldDB" id="A0A4E0QPG4"/>